<keyword evidence="6" id="KW-0812">Transmembrane</keyword>
<dbReference type="CDD" id="cd00082">
    <property type="entry name" value="HisKA"/>
    <property type="match status" value="1"/>
</dbReference>
<dbReference type="PRINTS" id="PR00344">
    <property type="entry name" value="BCTRLSENSOR"/>
</dbReference>
<dbReference type="PROSITE" id="PS50109">
    <property type="entry name" value="HIS_KIN"/>
    <property type="match status" value="1"/>
</dbReference>
<keyword evidence="9" id="KW-0902">Two-component regulatory system</keyword>
<dbReference type="FunFam" id="3.30.565.10:FF:000006">
    <property type="entry name" value="Sensor histidine kinase WalK"/>
    <property type="match status" value="1"/>
</dbReference>
<evidence type="ECO:0000256" key="4">
    <source>
        <dbReference type="ARBA" id="ARBA00022553"/>
    </source>
</evidence>
<name>A0A399EDC5_9DEIN</name>
<dbReference type="InterPro" id="IPR050428">
    <property type="entry name" value="TCS_sensor_his_kinase"/>
</dbReference>
<dbReference type="InterPro" id="IPR003660">
    <property type="entry name" value="HAMP_dom"/>
</dbReference>
<dbReference type="GO" id="GO:0000155">
    <property type="term" value="F:phosphorelay sensor kinase activity"/>
    <property type="evidence" value="ECO:0007669"/>
    <property type="project" value="InterPro"/>
</dbReference>
<comment type="caution">
    <text evidence="14">The sequence shown here is derived from an EMBL/GenBank/DDBJ whole genome shotgun (WGS) entry which is preliminary data.</text>
</comment>
<dbReference type="OrthoDB" id="9813151at2"/>
<feature type="domain" description="HAMP" evidence="13">
    <location>
        <begin position="98"/>
        <end position="150"/>
    </location>
</feature>
<dbReference type="PROSITE" id="PS50885">
    <property type="entry name" value="HAMP"/>
    <property type="match status" value="1"/>
</dbReference>
<dbReference type="Pfam" id="PF02518">
    <property type="entry name" value="HATPase_c"/>
    <property type="match status" value="1"/>
</dbReference>
<evidence type="ECO:0000256" key="1">
    <source>
        <dbReference type="ARBA" id="ARBA00000085"/>
    </source>
</evidence>
<dbReference type="InterPro" id="IPR036890">
    <property type="entry name" value="HATPase_C_sf"/>
</dbReference>
<dbReference type="SUPFAM" id="SSF158472">
    <property type="entry name" value="HAMP domain-like"/>
    <property type="match status" value="1"/>
</dbReference>
<dbReference type="Proteomes" id="UP000265715">
    <property type="component" value="Unassembled WGS sequence"/>
</dbReference>
<evidence type="ECO:0000256" key="10">
    <source>
        <dbReference type="ARBA" id="ARBA00023136"/>
    </source>
</evidence>
<feature type="region of interest" description="Disordered" evidence="11">
    <location>
        <begin position="44"/>
        <end position="65"/>
    </location>
</feature>
<proteinExistence type="predicted"/>
<dbReference type="SUPFAM" id="SSF47384">
    <property type="entry name" value="Homodimeric domain of signal transducing histidine kinase"/>
    <property type="match status" value="1"/>
</dbReference>
<comment type="catalytic activity">
    <reaction evidence="1">
        <text>ATP + protein L-histidine = ADP + protein N-phospho-L-histidine.</text>
        <dbReference type="EC" id="2.7.13.3"/>
    </reaction>
</comment>
<dbReference type="Gene3D" id="3.30.565.10">
    <property type="entry name" value="Histidine kinase-like ATPase, C-terminal domain"/>
    <property type="match status" value="1"/>
</dbReference>
<dbReference type="InterPro" id="IPR004358">
    <property type="entry name" value="Sig_transdc_His_kin-like_C"/>
</dbReference>
<dbReference type="InterPro" id="IPR003594">
    <property type="entry name" value="HATPase_dom"/>
</dbReference>
<dbReference type="SUPFAM" id="SSF55874">
    <property type="entry name" value="ATPase domain of HSP90 chaperone/DNA topoisomerase II/histidine kinase"/>
    <property type="match status" value="1"/>
</dbReference>
<organism evidence="14 15">
    <name type="scientific">Calidithermus terrae</name>
    <dbReference type="NCBI Taxonomy" id="1408545"/>
    <lineage>
        <taxon>Bacteria</taxon>
        <taxon>Thermotogati</taxon>
        <taxon>Deinococcota</taxon>
        <taxon>Deinococci</taxon>
        <taxon>Thermales</taxon>
        <taxon>Thermaceae</taxon>
        <taxon>Calidithermus</taxon>
    </lineage>
</organism>
<dbReference type="InterPro" id="IPR005467">
    <property type="entry name" value="His_kinase_dom"/>
</dbReference>
<evidence type="ECO:0000256" key="9">
    <source>
        <dbReference type="ARBA" id="ARBA00023012"/>
    </source>
</evidence>
<dbReference type="SMART" id="SM00388">
    <property type="entry name" value="HisKA"/>
    <property type="match status" value="1"/>
</dbReference>
<gene>
    <name evidence="14" type="primary">baeS_3</name>
    <name evidence="14" type="ORF">Mterra_03349</name>
</gene>
<evidence type="ECO:0000256" key="3">
    <source>
        <dbReference type="ARBA" id="ARBA00012438"/>
    </source>
</evidence>
<keyword evidence="10" id="KW-0472">Membrane</keyword>
<dbReference type="EMBL" id="QXDL01000200">
    <property type="protein sequence ID" value="RIH81159.1"/>
    <property type="molecule type" value="Genomic_DNA"/>
</dbReference>
<evidence type="ECO:0000259" key="13">
    <source>
        <dbReference type="PROSITE" id="PS50885"/>
    </source>
</evidence>
<sequence length="372" mass="40147">MRLTARLLLSFALVALFAAGFGAFLALQAAQTDVRRFFRDQFGEQAMPPSGTPGPGRRSGPPPQRDRELLLERLRDSQVQAAVFAVLVGLLAGGYLAWRSVSPIRHLTDVTRRYARGERQARARVQGADEIAELSAAFNQLVDQLTAEEAQKQRMVADIAHELRTPLTVLRGELEALQAGLMEPTPHTLGRLIEEVDLLTHLVQDLRLLTLADAGGLSLNRAPLELAALAREALAAFGTRAEARGVRLGFAGGELSLPADRERLLQVLYNLLDNALRHTPAGGEVRLETALEGPWGLLRVRDTGPGIPPEDLPHVFERFYRADKARTRESGGSGLGLAIAKALVEAHGGRIAARNAPGGGAVLEVRLPLSKG</sequence>
<keyword evidence="4" id="KW-0597">Phosphoprotein</keyword>
<keyword evidence="5 14" id="KW-0808">Transferase</keyword>
<dbReference type="CDD" id="cd00075">
    <property type="entry name" value="HATPase"/>
    <property type="match status" value="1"/>
</dbReference>
<dbReference type="InterPro" id="IPR036097">
    <property type="entry name" value="HisK_dim/P_sf"/>
</dbReference>
<dbReference type="SMART" id="SM00387">
    <property type="entry name" value="HATPase_c"/>
    <property type="match status" value="1"/>
</dbReference>
<dbReference type="RefSeq" id="WP_119316264.1">
    <property type="nucleotide sequence ID" value="NZ_QXDL01000200.1"/>
</dbReference>
<reference evidence="14 15" key="1">
    <citation type="submission" date="2018-08" db="EMBL/GenBank/DDBJ databases">
        <title>Meiothermus terrae DSM 26712 genome sequencing project.</title>
        <authorList>
            <person name="Da Costa M.S."/>
            <person name="Albuquerque L."/>
            <person name="Raposo P."/>
            <person name="Froufe H.J.C."/>
            <person name="Barroso C.S."/>
            <person name="Egas C."/>
        </authorList>
    </citation>
    <scope>NUCLEOTIDE SEQUENCE [LARGE SCALE GENOMIC DNA]</scope>
    <source>
        <strain evidence="14 15">DSM 26712</strain>
    </source>
</reference>
<dbReference type="SMART" id="SM00304">
    <property type="entry name" value="HAMP"/>
    <property type="match status" value="1"/>
</dbReference>
<dbReference type="Gene3D" id="1.10.287.130">
    <property type="match status" value="1"/>
</dbReference>
<feature type="domain" description="Histidine kinase" evidence="12">
    <location>
        <begin position="158"/>
        <end position="371"/>
    </location>
</feature>
<comment type="subcellular location">
    <subcellularLocation>
        <location evidence="2">Membrane</location>
    </subcellularLocation>
</comment>
<keyword evidence="15" id="KW-1185">Reference proteome</keyword>
<evidence type="ECO:0000256" key="8">
    <source>
        <dbReference type="ARBA" id="ARBA00022989"/>
    </source>
</evidence>
<dbReference type="GO" id="GO:0005886">
    <property type="term" value="C:plasma membrane"/>
    <property type="evidence" value="ECO:0007669"/>
    <property type="project" value="TreeGrafter"/>
</dbReference>
<dbReference type="PANTHER" id="PTHR45436">
    <property type="entry name" value="SENSOR HISTIDINE KINASE YKOH"/>
    <property type="match status" value="1"/>
</dbReference>
<dbReference type="EC" id="2.7.13.3" evidence="3"/>
<evidence type="ECO:0000313" key="14">
    <source>
        <dbReference type="EMBL" id="RIH81159.1"/>
    </source>
</evidence>
<dbReference type="PANTHER" id="PTHR45436:SF5">
    <property type="entry name" value="SENSOR HISTIDINE KINASE TRCS"/>
    <property type="match status" value="1"/>
</dbReference>
<keyword evidence="8" id="KW-1133">Transmembrane helix</keyword>
<dbReference type="Pfam" id="PF00672">
    <property type="entry name" value="HAMP"/>
    <property type="match status" value="1"/>
</dbReference>
<keyword evidence="7 14" id="KW-0418">Kinase</keyword>
<dbReference type="AlphaFoldDB" id="A0A399EDC5"/>
<evidence type="ECO:0000256" key="2">
    <source>
        <dbReference type="ARBA" id="ARBA00004370"/>
    </source>
</evidence>
<dbReference type="Gene3D" id="6.10.340.10">
    <property type="match status" value="1"/>
</dbReference>
<evidence type="ECO:0000259" key="12">
    <source>
        <dbReference type="PROSITE" id="PS50109"/>
    </source>
</evidence>
<evidence type="ECO:0000256" key="11">
    <source>
        <dbReference type="SAM" id="MobiDB-lite"/>
    </source>
</evidence>
<evidence type="ECO:0000256" key="5">
    <source>
        <dbReference type="ARBA" id="ARBA00022679"/>
    </source>
</evidence>
<protein>
    <recommendedName>
        <fullName evidence="3">histidine kinase</fullName>
        <ecNumber evidence="3">2.7.13.3</ecNumber>
    </recommendedName>
</protein>
<dbReference type="Pfam" id="PF00512">
    <property type="entry name" value="HisKA"/>
    <property type="match status" value="1"/>
</dbReference>
<evidence type="ECO:0000256" key="6">
    <source>
        <dbReference type="ARBA" id="ARBA00022692"/>
    </source>
</evidence>
<evidence type="ECO:0000256" key="7">
    <source>
        <dbReference type="ARBA" id="ARBA00022777"/>
    </source>
</evidence>
<evidence type="ECO:0000313" key="15">
    <source>
        <dbReference type="Proteomes" id="UP000265715"/>
    </source>
</evidence>
<accession>A0A399EDC5</accession>
<dbReference type="CDD" id="cd06225">
    <property type="entry name" value="HAMP"/>
    <property type="match status" value="1"/>
</dbReference>
<dbReference type="InterPro" id="IPR003661">
    <property type="entry name" value="HisK_dim/P_dom"/>
</dbReference>